<feature type="region of interest" description="Disordered" evidence="1">
    <location>
        <begin position="454"/>
        <end position="485"/>
    </location>
</feature>
<feature type="compositionally biased region" description="Pro residues" evidence="1">
    <location>
        <begin position="123"/>
        <end position="142"/>
    </location>
</feature>
<evidence type="ECO:0000313" key="3">
    <source>
        <dbReference type="Proteomes" id="UP001501147"/>
    </source>
</evidence>
<feature type="compositionally biased region" description="Low complexity" evidence="1">
    <location>
        <begin position="317"/>
        <end position="326"/>
    </location>
</feature>
<feature type="compositionally biased region" description="Low complexity" evidence="1">
    <location>
        <begin position="177"/>
        <end position="186"/>
    </location>
</feature>
<feature type="compositionally biased region" description="Low complexity" evidence="1">
    <location>
        <begin position="93"/>
        <end position="102"/>
    </location>
</feature>
<keyword evidence="3" id="KW-1185">Reference proteome</keyword>
<name>A0ABP9ABP4_9ACTN</name>
<proteinExistence type="predicted"/>
<organism evidence="2 3">
    <name type="scientific">Streptomyces sanyensis</name>
    <dbReference type="NCBI Taxonomy" id="568869"/>
    <lineage>
        <taxon>Bacteria</taxon>
        <taxon>Bacillati</taxon>
        <taxon>Actinomycetota</taxon>
        <taxon>Actinomycetes</taxon>
        <taxon>Kitasatosporales</taxon>
        <taxon>Streptomycetaceae</taxon>
        <taxon>Streptomyces</taxon>
    </lineage>
</organism>
<feature type="region of interest" description="Disordered" evidence="1">
    <location>
        <begin position="1"/>
        <end position="423"/>
    </location>
</feature>
<feature type="compositionally biased region" description="Pro residues" evidence="1">
    <location>
        <begin position="469"/>
        <end position="480"/>
    </location>
</feature>
<comment type="caution">
    <text evidence="2">The sequence shown here is derived from an EMBL/GenBank/DDBJ whole genome shotgun (WGS) entry which is preliminary data.</text>
</comment>
<feature type="compositionally biased region" description="Low complexity" evidence="1">
    <location>
        <begin position="243"/>
        <end position="256"/>
    </location>
</feature>
<feature type="compositionally biased region" description="Low complexity" evidence="1">
    <location>
        <begin position="220"/>
        <end position="236"/>
    </location>
</feature>
<evidence type="ECO:0000313" key="2">
    <source>
        <dbReference type="EMBL" id="GAA4776255.1"/>
    </source>
</evidence>
<protein>
    <submittedName>
        <fullName evidence="2">Uncharacterized protein</fullName>
    </submittedName>
</protein>
<feature type="compositionally biased region" description="Gly residues" evidence="1">
    <location>
        <begin position="148"/>
        <end position="176"/>
    </location>
</feature>
<feature type="compositionally biased region" description="Low complexity" evidence="1">
    <location>
        <begin position="196"/>
        <end position="211"/>
    </location>
</feature>
<accession>A0ABP9ABP4</accession>
<feature type="region of interest" description="Disordered" evidence="1">
    <location>
        <begin position="583"/>
        <end position="609"/>
    </location>
</feature>
<feature type="compositionally biased region" description="Low complexity" evidence="1">
    <location>
        <begin position="454"/>
        <end position="468"/>
    </location>
</feature>
<evidence type="ECO:0000256" key="1">
    <source>
        <dbReference type="SAM" id="MobiDB-lite"/>
    </source>
</evidence>
<feature type="compositionally biased region" description="Low complexity" evidence="1">
    <location>
        <begin position="272"/>
        <end position="284"/>
    </location>
</feature>
<sequence length="632" mass="61376">MLPADGQEPVIPGPSGAQAAPAGGRPWGAPWGPQQPFEGQAPAGGHGHPSPPGVQAPAYGYPPVPGGPGPEASYGGGPGAGYGGAPVPGAGYGAPSAQVPQGQGYGYPPGPGAQAPAGGHGHPSPPGVQAPGHGYPPVPGGPGPEASYGGGPGAGYGGAPAPGAGYGGAPAPGAGYGAPSAQVPQGQGYGYPPGPGAQTAAPPYGAYGTPAQPLPPQNGPGPHAADPGAAPAAADAEQTRLLPPQGGPAAPAPGGAEDATQYLAPVPPAPPGAGDATQYLAPVPGGAGQPGALPPESPAESTTFLGTKVPARDAASHRAAPAPGGAEDATQYLAPVPPAPSAPPFGIRPGAPGDRQPPAEFDSLFRADAPGGAGADSTRQLPRQDGGPAAPGRPAGPGGGQEPPYGSPPYGAPGRGEGRSGARRSVVPVVAAVVVGCAVLGLGVGAVLFSGGDEGPAPAAAATVAAESPGPPPSEAPEPSDPAEEQAEALDELLADSNDSRSAVIRSVENIKKCTELDQAATDLKDAAEQRRGLVTRLGELTVDELPDHARLTAALTEAWQASASADDHYAAWAKQVKGKRGCKDGQARTTSHTAQGNRASGEATRAKDEASALWNAIAREHGLTERRSTQL</sequence>
<gene>
    <name evidence="2" type="ORF">GCM10023329_26270</name>
</gene>
<dbReference type="Proteomes" id="UP001501147">
    <property type="component" value="Unassembled WGS sequence"/>
</dbReference>
<feature type="compositionally biased region" description="Low complexity" evidence="1">
    <location>
        <begin position="13"/>
        <end position="36"/>
    </location>
</feature>
<feature type="compositionally biased region" description="Gly residues" evidence="1">
    <location>
        <begin position="74"/>
        <end position="92"/>
    </location>
</feature>
<feature type="compositionally biased region" description="Low complexity" evidence="1">
    <location>
        <begin position="383"/>
        <end position="393"/>
    </location>
</feature>
<dbReference type="EMBL" id="BAABJV010000005">
    <property type="protein sequence ID" value="GAA4776255.1"/>
    <property type="molecule type" value="Genomic_DNA"/>
</dbReference>
<feature type="compositionally biased region" description="Polar residues" evidence="1">
    <location>
        <begin position="588"/>
        <end position="599"/>
    </location>
</feature>
<reference evidence="3" key="1">
    <citation type="journal article" date="2019" name="Int. J. Syst. Evol. Microbiol.">
        <title>The Global Catalogue of Microorganisms (GCM) 10K type strain sequencing project: providing services to taxonomists for standard genome sequencing and annotation.</title>
        <authorList>
            <consortium name="The Broad Institute Genomics Platform"/>
            <consortium name="The Broad Institute Genome Sequencing Center for Infectious Disease"/>
            <person name="Wu L."/>
            <person name="Ma J."/>
        </authorList>
    </citation>
    <scope>NUCLEOTIDE SEQUENCE [LARGE SCALE GENOMIC DNA]</scope>
    <source>
        <strain evidence="3">JCM 18324</strain>
    </source>
</reference>
<feature type="compositionally biased region" description="Pro residues" evidence="1">
    <location>
        <begin position="49"/>
        <end position="68"/>
    </location>
</feature>